<dbReference type="Proteomes" id="UP000005463">
    <property type="component" value="Unassembled WGS sequence"/>
</dbReference>
<organism evidence="2 3">
    <name type="scientific">Burkholderia ambifaria IOP40-10</name>
    <dbReference type="NCBI Taxonomy" id="396596"/>
    <lineage>
        <taxon>Bacteria</taxon>
        <taxon>Pseudomonadati</taxon>
        <taxon>Pseudomonadota</taxon>
        <taxon>Betaproteobacteria</taxon>
        <taxon>Burkholderiales</taxon>
        <taxon>Burkholderiaceae</taxon>
        <taxon>Burkholderia</taxon>
        <taxon>Burkholderia cepacia complex</taxon>
    </lineage>
</organism>
<dbReference type="PANTHER" id="PTHR35370">
    <property type="entry name" value="CYTOPLASMIC PROTEIN-RELATED-RELATED"/>
    <property type="match status" value="1"/>
</dbReference>
<evidence type="ECO:0000313" key="2">
    <source>
        <dbReference type="EMBL" id="EDT03657.1"/>
    </source>
</evidence>
<evidence type="ECO:0000313" key="3">
    <source>
        <dbReference type="Proteomes" id="UP000005463"/>
    </source>
</evidence>
<name>B1FFK6_9BURK</name>
<reference evidence="2 3" key="1">
    <citation type="submission" date="2008-03" db="EMBL/GenBank/DDBJ databases">
        <title>Sequencing of the draft genome and assembly of Burkholderia ambifaria IOP40-10.</title>
        <authorList>
            <consortium name="US DOE Joint Genome Institute (JGI-PGF)"/>
            <person name="Copeland A."/>
            <person name="Lucas S."/>
            <person name="Lapidus A."/>
            <person name="Glavina del Rio T."/>
            <person name="Dalin E."/>
            <person name="Tice H."/>
            <person name="Bruce D."/>
            <person name="Goodwin L."/>
            <person name="Pitluck S."/>
            <person name="Larimer F."/>
            <person name="Land M.L."/>
            <person name="Hauser L."/>
            <person name="Tiedje J."/>
            <person name="Richardson P."/>
        </authorList>
    </citation>
    <scope>NUCLEOTIDE SEQUENCE [LARGE SCALE GENOMIC DNA]</scope>
    <source>
        <strain evidence="2 3">IOP40-10</strain>
    </source>
</reference>
<dbReference type="PANTHER" id="PTHR35370:SF4">
    <property type="entry name" value="TYPE VI SECRETION SYSTEM BASEPLATE SUBUNIT TSSF"/>
    <property type="match status" value="1"/>
</dbReference>
<dbReference type="InterPro" id="IPR010272">
    <property type="entry name" value="T6SS_TssF"/>
</dbReference>
<feature type="region of interest" description="Disordered" evidence="1">
    <location>
        <begin position="1"/>
        <end position="23"/>
    </location>
</feature>
<evidence type="ECO:0000256" key="1">
    <source>
        <dbReference type="SAM" id="MobiDB-lite"/>
    </source>
</evidence>
<proteinExistence type="predicted"/>
<dbReference type="PATRIC" id="fig|396596.7.peg.4897"/>
<feature type="compositionally biased region" description="Basic and acidic residues" evidence="1">
    <location>
        <begin position="1"/>
        <end position="15"/>
    </location>
</feature>
<sequence>MSDEKRKISGGDENRLPTGGASRQDSNPFLRYFDAEMRYLREAALEFAQVQPQVARRLGLAMLGARHDSVEQAYEGFAFLASRLRMKLDDTSPELTDPLIDHLWPHAGRTIPSLAILECVPRVGEARTLNTLPAGLQVRSTPVGEAGTVCVYRTTQPVRLLPLTVREAGTRVRDDGRTTIRLVFDLVHREQRLLDDLSRIRLYLHGDRSTASALYAVFTRQVESIGVRMPSVLDGQLQPQSGMRFEAAGFGSDARLWPVDHDGRDVELDREQTLLEYFAFPEKFHFVDLCGFDAASVPPGETRIEFEMVLNARIPGNATFDGGNIRLFCTPIINLFELDAQAIRPDAHERDYPVCAPAWAGEHVEPYDALAVAAADPRNAVRHEYRSFKEFRHRGGMMRHASPDRHYHTSIRHGVTGQREMWLTLGGQLWDEPGSPPDGQVMVRVLANNGRLPRMALLESTIAEPASAFNGVERVRNLTAPTMPLYPPRDGDYAWRVISHFNGDGSSELNMMNADVLRGALSLYDWTQRDDNRRRIEAIHYVWLDEEEDVVGGRIDRIVNVNIGIEPKEFAGSGDVALFGDVLSRYVGRYASFHYAVRLVLYEGVGGPIRRFSCTVKTGGWL</sequence>
<protein>
    <submittedName>
        <fullName evidence="2">Type VI secretion protein, VC_A0110 family</fullName>
    </submittedName>
</protein>
<comment type="caution">
    <text evidence="2">The sequence shown here is derived from an EMBL/GenBank/DDBJ whole genome shotgun (WGS) entry which is preliminary data.</text>
</comment>
<dbReference type="AlphaFoldDB" id="B1FFK6"/>
<dbReference type="Pfam" id="PF05947">
    <property type="entry name" value="T6SS_TssF"/>
    <property type="match status" value="1"/>
</dbReference>
<gene>
    <name evidence="2" type="ORF">BamIOP4010DRAFT_2816</name>
</gene>
<accession>B1FFK6</accession>
<dbReference type="NCBIfam" id="TIGR03359">
    <property type="entry name" value="VI_chp_6"/>
    <property type="match status" value="1"/>
</dbReference>
<dbReference type="RefSeq" id="WP_006752002.1">
    <property type="nucleotide sequence ID" value="NZ_ABLC01000062.1"/>
</dbReference>
<dbReference type="EMBL" id="ABLC01000062">
    <property type="protein sequence ID" value="EDT03657.1"/>
    <property type="molecule type" value="Genomic_DNA"/>
</dbReference>